<feature type="transmembrane region" description="Helical" evidence="5">
    <location>
        <begin position="62"/>
        <end position="81"/>
    </location>
</feature>
<evidence type="ECO:0000256" key="5">
    <source>
        <dbReference type="RuleBase" id="RU363032"/>
    </source>
</evidence>
<sequence>MTNRDQTGETRITDGGTDDFPLSSFEQKQSVEVEGLGSRVRDSLLEMYAVFKVAWSDWRTKASLFVLSLYAIMGTVGVMVVPEPTVYPDPWIQPFQTWEFPLGTNRQGQDIFAAIVHASPNMYKMILAGGIFATGVGATVGIVSGYKRGRVDELLMTFTDVAMTIPGLPLIIVISAIFEPSNPIVVGVLISINSWAGHARGIRSQVLTIRENSYVEASRFMGVKTPTILAKDITPQMMPLILIGFVDTSRQVIFSSVALYFLGILPFEGVNWGVLMNLAYRSGAAQTPSQLHALLFPVLTVVLLSWAMIMLVQGLDRVVNPRIRAKHKAQEKEEIQ</sequence>
<dbReference type="Gene3D" id="1.10.3720.10">
    <property type="entry name" value="MetI-like"/>
    <property type="match status" value="1"/>
</dbReference>
<organism evidence="8 9">
    <name type="scientific">Halosimplex pelagicum</name>
    <dbReference type="NCBI Taxonomy" id="869886"/>
    <lineage>
        <taxon>Archaea</taxon>
        <taxon>Methanobacteriati</taxon>
        <taxon>Methanobacteriota</taxon>
        <taxon>Stenosarchaea group</taxon>
        <taxon>Halobacteria</taxon>
        <taxon>Halobacteriales</taxon>
        <taxon>Haloarculaceae</taxon>
        <taxon>Halosimplex</taxon>
    </lineage>
</organism>
<reference evidence="8 9" key="1">
    <citation type="submission" date="2020-07" db="EMBL/GenBank/DDBJ databases">
        <title>Halosimplex litoreum sp. nov. and Halosimplex rubrum sp. nov., isolated from different salt environments.</title>
        <authorList>
            <person name="Cui H."/>
        </authorList>
    </citation>
    <scope>NUCLEOTIDE SEQUENCE [LARGE SCALE GENOMIC DNA]</scope>
    <source>
        <strain evidence="8 9">R2</strain>
    </source>
</reference>
<dbReference type="AlphaFoldDB" id="A0A7D5TWM4"/>
<feature type="region of interest" description="Disordered" evidence="6">
    <location>
        <begin position="1"/>
        <end position="21"/>
    </location>
</feature>
<keyword evidence="2 5" id="KW-0812">Transmembrane</keyword>
<gene>
    <name evidence="8" type="ORF">HZS54_10680</name>
</gene>
<keyword evidence="5" id="KW-0813">Transport</keyword>
<accession>A0A7D5TWM4</accession>
<comment type="subcellular location">
    <subcellularLocation>
        <location evidence="5">Cell membrane</location>
        <topology evidence="5">Multi-pass membrane protein</topology>
    </subcellularLocation>
    <subcellularLocation>
        <location evidence="1">Membrane</location>
        <topology evidence="1">Multi-pass membrane protein</topology>
    </subcellularLocation>
</comment>
<evidence type="ECO:0000256" key="4">
    <source>
        <dbReference type="ARBA" id="ARBA00023136"/>
    </source>
</evidence>
<dbReference type="GO" id="GO:0005886">
    <property type="term" value="C:plasma membrane"/>
    <property type="evidence" value="ECO:0007669"/>
    <property type="project" value="UniProtKB-SubCell"/>
</dbReference>
<feature type="transmembrane region" description="Helical" evidence="5">
    <location>
        <begin position="252"/>
        <end position="274"/>
    </location>
</feature>
<name>A0A7D5TWM4_9EURY</name>
<feature type="transmembrane region" description="Helical" evidence="5">
    <location>
        <begin position="294"/>
        <end position="315"/>
    </location>
</feature>
<keyword evidence="9" id="KW-1185">Reference proteome</keyword>
<feature type="transmembrane region" description="Helical" evidence="5">
    <location>
        <begin position="125"/>
        <end position="146"/>
    </location>
</feature>
<dbReference type="KEGG" id="hpel:HZS54_10680"/>
<evidence type="ECO:0000313" key="8">
    <source>
        <dbReference type="EMBL" id="QLH84972.1"/>
    </source>
</evidence>
<dbReference type="PROSITE" id="PS50928">
    <property type="entry name" value="ABC_TM1"/>
    <property type="match status" value="1"/>
</dbReference>
<keyword evidence="3 5" id="KW-1133">Transmembrane helix</keyword>
<dbReference type="Proteomes" id="UP000509346">
    <property type="component" value="Chromosome"/>
</dbReference>
<evidence type="ECO:0000256" key="3">
    <source>
        <dbReference type="ARBA" id="ARBA00022989"/>
    </source>
</evidence>
<dbReference type="EMBL" id="CP058909">
    <property type="protein sequence ID" value="QLH84972.1"/>
    <property type="molecule type" value="Genomic_DNA"/>
</dbReference>
<evidence type="ECO:0000256" key="6">
    <source>
        <dbReference type="SAM" id="MobiDB-lite"/>
    </source>
</evidence>
<keyword evidence="4 5" id="KW-0472">Membrane</keyword>
<dbReference type="CDD" id="cd06261">
    <property type="entry name" value="TM_PBP2"/>
    <property type="match status" value="1"/>
</dbReference>
<dbReference type="Pfam" id="PF00528">
    <property type="entry name" value="BPD_transp_1"/>
    <property type="match status" value="1"/>
</dbReference>
<feature type="domain" description="ABC transmembrane type-1" evidence="7">
    <location>
        <begin position="119"/>
        <end position="312"/>
    </location>
</feature>
<evidence type="ECO:0000256" key="1">
    <source>
        <dbReference type="ARBA" id="ARBA00004141"/>
    </source>
</evidence>
<dbReference type="InterPro" id="IPR035906">
    <property type="entry name" value="MetI-like_sf"/>
</dbReference>
<dbReference type="GO" id="GO:0055085">
    <property type="term" value="P:transmembrane transport"/>
    <property type="evidence" value="ECO:0007669"/>
    <property type="project" value="InterPro"/>
</dbReference>
<dbReference type="InterPro" id="IPR000515">
    <property type="entry name" value="MetI-like"/>
</dbReference>
<protein>
    <submittedName>
        <fullName evidence="8">ABC transporter permease</fullName>
    </submittedName>
</protein>
<evidence type="ECO:0000313" key="9">
    <source>
        <dbReference type="Proteomes" id="UP000509346"/>
    </source>
</evidence>
<evidence type="ECO:0000259" key="7">
    <source>
        <dbReference type="PROSITE" id="PS50928"/>
    </source>
</evidence>
<dbReference type="PANTHER" id="PTHR42729:SF1">
    <property type="entry name" value="OLIGO_DIPEPTIDE TRANSPORT, PERMEASE PROTEIN (DPPC-2)"/>
    <property type="match status" value="1"/>
</dbReference>
<proteinExistence type="inferred from homology"/>
<dbReference type="PANTHER" id="PTHR42729">
    <property type="entry name" value="OLIGO/DIPEPTIDE TRANSPORT, PERMEASE PROTEIN (DPPC-2)"/>
    <property type="match status" value="1"/>
</dbReference>
<comment type="similarity">
    <text evidence="5">Belongs to the binding-protein-dependent transport system permease family.</text>
</comment>
<dbReference type="SUPFAM" id="SSF161098">
    <property type="entry name" value="MetI-like"/>
    <property type="match status" value="1"/>
</dbReference>
<evidence type="ECO:0000256" key="2">
    <source>
        <dbReference type="ARBA" id="ARBA00022692"/>
    </source>
</evidence>
<feature type="compositionally biased region" description="Basic and acidic residues" evidence="6">
    <location>
        <begin position="1"/>
        <end position="12"/>
    </location>
</feature>